<keyword evidence="4" id="KW-1185">Reference proteome</keyword>
<evidence type="ECO:0000313" key="3">
    <source>
        <dbReference type="Proteomes" id="UP000439914"/>
    </source>
</evidence>
<dbReference type="EMBL" id="JAUSWK010000003">
    <property type="protein sequence ID" value="MDQ0567182.1"/>
    <property type="molecule type" value="Genomic_DNA"/>
</dbReference>
<comment type="caution">
    <text evidence="2">The sequence shown here is derived from an EMBL/GenBank/DDBJ whole genome shotgun (WGS) entry which is preliminary data.</text>
</comment>
<accession>A0A6I4UDG2</accession>
<proteinExistence type="predicted"/>
<dbReference type="AlphaFoldDB" id="A0A6I4UDG2"/>
<organism evidence="2 3">
    <name type="scientific">Qipengyuania citrea</name>
    <dbReference type="NCBI Taxonomy" id="225971"/>
    <lineage>
        <taxon>Bacteria</taxon>
        <taxon>Pseudomonadati</taxon>
        <taxon>Pseudomonadota</taxon>
        <taxon>Alphaproteobacteria</taxon>
        <taxon>Sphingomonadales</taxon>
        <taxon>Erythrobacteraceae</taxon>
        <taxon>Qipengyuania</taxon>
    </lineage>
</organism>
<protein>
    <submittedName>
        <fullName evidence="2">Uncharacterized protein</fullName>
    </submittedName>
</protein>
<dbReference type="RefSeq" id="WP_160767334.1">
    <property type="nucleotide sequence ID" value="NZ_JAINWE010000032.1"/>
</dbReference>
<evidence type="ECO:0000313" key="4">
    <source>
        <dbReference type="Proteomes" id="UP001238601"/>
    </source>
</evidence>
<evidence type="ECO:0000313" key="2">
    <source>
        <dbReference type="EMBL" id="MXP36488.1"/>
    </source>
</evidence>
<evidence type="ECO:0000313" key="1">
    <source>
        <dbReference type="EMBL" id="MDQ0567182.1"/>
    </source>
</evidence>
<reference evidence="2 3" key="1">
    <citation type="submission" date="2019-12" db="EMBL/GenBank/DDBJ databases">
        <title>Genomic-based taxomic classification of the family Erythrobacteraceae.</title>
        <authorList>
            <person name="Xu L."/>
        </authorList>
    </citation>
    <scope>NUCLEOTIDE SEQUENCE [LARGE SCALE GENOMIC DNA]</scope>
    <source>
        <strain evidence="2 3">CGMCC 1.8703</strain>
    </source>
</reference>
<name>A0A6I4UDG2_9SPHN</name>
<dbReference type="Proteomes" id="UP000439914">
    <property type="component" value="Unassembled WGS sequence"/>
</dbReference>
<sequence length="45" mass="5285">MNFIGFRYLVGGGCTMNGRFSLGGKDQRQVRDWIDRNVRFLRFAE</sequence>
<dbReference type="GeneID" id="93687550"/>
<gene>
    <name evidence="2" type="ORF">GRI55_12010</name>
    <name evidence="1" type="ORF">QOZ97_002729</name>
</gene>
<dbReference type="EMBL" id="WTYG01000004">
    <property type="protein sequence ID" value="MXP36488.1"/>
    <property type="molecule type" value="Genomic_DNA"/>
</dbReference>
<reference evidence="1 4" key="2">
    <citation type="submission" date="2023-07" db="EMBL/GenBank/DDBJ databases">
        <title>Genomic Encyclopedia of Type Strains, Phase IV (KMG-IV): sequencing the most valuable type-strain genomes for metagenomic binning, comparative biology and taxonomic classification.</title>
        <authorList>
            <person name="Goeker M."/>
        </authorList>
    </citation>
    <scope>NUCLEOTIDE SEQUENCE [LARGE SCALE GENOMIC DNA]</scope>
    <source>
        <strain evidence="1 4">DSM 14432</strain>
    </source>
</reference>
<dbReference type="Proteomes" id="UP001238601">
    <property type="component" value="Unassembled WGS sequence"/>
</dbReference>